<reference evidence="4" key="2">
    <citation type="submission" date="2020-05" db="UniProtKB">
        <authorList>
            <consortium name="EnsemblMetazoa"/>
        </authorList>
    </citation>
    <scope>IDENTIFICATION</scope>
    <source>
        <strain evidence="4">wikel</strain>
    </source>
</reference>
<reference evidence="3 5" key="1">
    <citation type="submission" date="2008-03" db="EMBL/GenBank/DDBJ databases">
        <title>Annotation of Ixodes scapularis.</title>
        <authorList>
            <consortium name="Ixodes scapularis Genome Project Consortium"/>
            <person name="Caler E."/>
            <person name="Hannick L.I."/>
            <person name="Bidwell S."/>
            <person name="Joardar V."/>
            <person name="Thiagarajan M."/>
            <person name="Amedeo P."/>
            <person name="Galinsky K.J."/>
            <person name="Schobel S."/>
            <person name="Inman J."/>
            <person name="Hostetler J."/>
            <person name="Miller J."/>
            <person name="Hammond M."/>
            <person name="Megy K."/>
            <person name="Lawson D."/>
            <person name="Kodira C."/>
            <person name="Sutton G."/>
            <person name="Meyer J."/>
            <person name="Hill C.A."/>
            <person name="Birren B."/>
            <person name="Nene V."/>
            <person name="Collins F."/>
            <person name="Alarcon-Chaidez F."/>
            <person name="Wikel S."/>
            <person name="Strausberg R."/>
        </authorList>
    </citation>
    <scope>NUCLEOTIDE SEQUENCE [LARGE SCALE GENOMIC DNA]</scope>
    <source>
        <strain evidence="5">Wikel</strain>
        <strain evidence="3">Wikel colony</strain>
    </source>
</reference>
<dbReference type="PaxDb" id="6945-B7PE76"/>
<keyword evidence="5" id="KW-1185">Reference proteome</keyword>
<organism>
    <name type="scientific">Ixodes scapularis</name>
    <name type="common">Black-legged tick</name>
    <name type="synonym">Deer tick</name>
    <dbReference type="NCBI Taxonomy" id="6945"/>
    <lineage>
        <taxon>Eukaryota</taxon>
        <taxon>Metazoa</taxon>
        <taxon>Ecdysozoa</taxon>
        <taxon>Arthropoda</taxon>
        <taxon>Chelicerata</taxon>
        <taxon>Arachnida</taxon>
        <taxon>Acari</taxon>
        <taxon>Parasitiformes</taxon>
        <taxon>Ixodida</taxon>
        <taxon>Ixodoidea</taxon>
        <taxon>Ixodidae</taxon>
        <taxon>Ixodinae</taxon>
        <taxon>Ixodes</taxon>
    </lineage>
</organism>
<feature type="region of interest" description="Disordered" evidence="1">
    <location>
        <begin position="284"/>
        <end position="338"/>
    </location>
</feature>
<dbReference type="EMBL" id="DS694069">
    <property type="protein sequence ID" value="EEC04898.1"/>
    <property type="molecule type" value="Genomic_DNA"/>
</dbReference>
<evidence type="ECO:0000313" key="4">
    <source>
        <dbReference type="EnsemblMetazoa" id="ISCW004405-PA"/>
    </source>
</evidence>
<dbReference type="VEuPathDB" id="VectorBase:ISCI004405"/>
<evidence type="ECO:0000313" key="3">
    <source>
        <dbReference type="EMBL" id="EEC04898.1"/>
    </source>
</evidence>
<feature type="non-terminal residue" evidence="3">
    <location>
        <position position="1"/>
    </location>
</feature>
<dbReference type="EMBL" id="ABJB010490002">
    <property type="status" value="NOT_ANNOTATED_CDS"/>
    <property type="molecule type" value="Genomic_DNA"/>
</dbReference>
<sequence length="476" mass="52196">TDENGRNHHSFLLLYCGCVLAAITPHKSSRRFPFPLRDISDAVGYPAAEVDLLRRVRPGVGSRAEGIQFAAGDPESGPSLSLEFGPRADAKFPYRLVLPSVLFRDFALHAVFRPYRAGRDLPEEGGFARGLSRAEHEADEEFLFAVLNPSETVVQLGLALGDGDSRVTLYYTDVSMHLTSQRLASFRLPPQATGSHGWLRLSVTATGNEVSLQLLNCTTLEDVRLAQHVTRIPKELAFDGASTLYLSQAGPILGGRFVGRLQTLRLFSVPVLVPLCQDTIGFQSDAAPAPRPEPLQQQQTPRHSGDTEPWKRSINVTAPQATKGEKGEPGAKGEPAALAGIDPDLLFPQETKETKDAEAGEDIQVLRDLRDLRDHLVPRYDDSTDDDYDVSVADGASSRRQVVTWKDLESLLKSSALMAPGTLAFVLDSEAFLIKVSRGWRQLPMGALVTWPEDTTESLTHKYDRVIPSLPKLSLE</sequence>
<dbReference type="STRING" id="6945.B7PE76"/>
<dbReference type="SUPFAM" id="SSF49899">
    <property type="entry name" value="Concanavalin A-like lectins/glucanases"/>
    <property type="match status" value="1"/>
</dbReference>
<dbReference type="InParanoid" id="B7PE76"/>
<dbReference type="AlphaFoldDB" id="B7PE76"/>
<dbReference type="EnsemblMetazoa" id="ISCW004405-RA">
    <property type="protein sequence ID" value="ISCW004405-PA"/>
    <property type="gene ID" value="ISCW004405"/>
</dbReference>
<name>B7PE76_IXOSC</name>
<dbReference type="Proteomes" id="UP000001555">
    <property type="component" value="Unassembled WGS sequence"/>
</dbReference>
<dbReference type="OrthoDB" id="6486592at2759"/>
<dbReference type="Gene3D" id="2.60.120.200">
    <property type="match status" value="1"/>
</dbReference>
<dbReference type="Gene3D" id="3.40.1620.70">
    <property type="match status" value="1"/>
</dbReference>
<evidence type="ECO:0000256" key="1">
    <source>
        <dbReference type="SAM" id="MobiDB-lite"/>
    </source>
</evidence>
<dbReference type="VEuPathDB" id="VectorBase:ISCW004405"/>
<dbReference type="Pfam" id="PF20010">
    <property type="entry name" value="Collagen_trimer"/>
    <property type="match status" value="1"/>
</dbReference>
<dbReference type="EMBL" id="ABJB010084201">
    <property type="status" value="NOT_ANNOTATED_CDS"/>
    <property type="molecule type" value="Genomic_DNA"/>
</dbReference>
<gene>
    <name evidence="3" type="ORF">IscW_ISCW004405</name>
</gene>
<dbReference type="EMBL" id="ABJB010283220">
    <property type="status" value="NOT_ANNOTATED_CDS"/>
    <property type="molecule type" value="Genomic_DNA"/>
</dbReference>
<dbReference type="InterPro" id="IPR045463">
    <property type="entry name" value="XV/XVIII_trimerization_dom"/>
</dbReference>
<evidence type="ECO:0000313" key="5">
    <source>
        <dbReference type="Proteomes" id="UP000001555"/>
    </source>
</evidence>
<dbReference type="VEuPathDB" id="VectorBase:ISCP_005827"/>
<dbReference type="EMBL" id="ABJB010659104">
    <property type="status" value="NOT_ANNOTATED_CDS"/>
    <property type="molecule type" value="Genomic_DNA"/>
</dbReference>
<accession>B7PE76</accession>
<evidence type="ECO:0000259" key="2">
    <source>
        <dbReference type="Pfam" id="PF20010"/>
    </source>
</evidence>
<dbReference type="InterPro" id="IPR013320">
    <property type="entry name" value="ConA-like_dom_sf"/>
</dbReference>
<proteinExistence type="predicted"/>
<dbReference type="HOGENOM" id="CLU_574384_0_0_1"/>
<feature type="domain" description="Collagen type XV/XVIII trimerization" evidence="2">
    <location>
        <begin position="402"/>
        <end position="449"/>
    </location>
</feature>
<protein>
    <recommendedName>
        <fullName evidence="2">Collagen type XV/XVIII trimerization domain-containing protein</fullName>
    </recommendedName>
</protein>